<dbReference type="OrthoDB" id="9804934at2"/>
<dbReference type="PROSITE" id="PS00759">
    <property type="entry name" value="ARGE_DAPE_CPG2_2"/>
    <property type="match status" value="1"/>
</dbReference>
<dbReference type="InterPro" id="IPR036264">
    <property type="entry name" value="Bact_exopeptidase_dim_dom"/>
</dbReference>
<dbReference type="STRING" id="1679170.AC625_23270"/>
<feature type="domain" description="Peptidase M20 dimerisation" evidence="14">
    <location>
        <begin position="208"/>
        <end position="308"/>
    </location>
</feature>
<keyword evidence="16" id="KW-1185">Reference proteome</keyword>
<evidence type="ECO:0000256" key="11">
    <source>
        <dbReference type="HAMAP-Rule" id="MF_00550"/>
    </source>
</evidence>
<comment type="caution">
    <text evidence="15">The sequence shown here is derived from an EMBL/GenBank/DDBJ whole genome shotgun (WGS) entry which is preliminary data.</text>
</comment>
<name>A0A0K9GZR7_9BACI</name>
<gene>
    <name evidence="11" type="primary">pepT</name>
    <name evidence="15" type="ORF">AC625_23270</name>
</gene>
<evidence type="ECO:0000256" key="4">
    <source>
        <dbReference type="ARBA" id="ARBA00022438"/>
    </source>
</evidence>
<dbReference type="InterPro" id="IPR002933">
    <property type="entry name" value="Peptidase_M20"/>
</dbReference>
<keyword evidence="6 11" id="KW-0645">Protease</keyword>
<dbReference type="NCBIfam" id="TIGR01882">
    <property type="entry name" value="peptidase-T"/>
    <property type="match status" value="1"/>
</dbReference>
<evidence type="ECO:0000256" key="5">
    <source>
        <dbReference type="ARBA" id="ARBA00022490"/>
    </source>
</evidence>
<dbReference type="Pfam" id="PF07687">
    <property type="entry name" value="M20_dimer"/>
    <property type="match status" value="1"/>
</dbReference>
<dbReference type="PATRIC" id="fig|1679170.3.peg.5213"/>
<evidence type="ECO:0000256" key="8">
    <source>
        <dbReference type="ARBA" id="ARBA00022801"/>
    </source>
</evidence>
<dbReference type="NCBIfam" id="NF003976">
    <property type="entry name" value="PRK05469.1"/>
    <property type="match status" value="1"/>
</dbReference>
<dbReference type="Gene3D" id="3.30.70.360">
    <property type="match status" value="1"/>
</dbReference>
<feature type="binding site" evidence="11 13">
    <location>
        <position position="142"/>
    </location>
    <ligand>
        <name>Zn(2+)</name>
        <dbReference type="ChEBI" id="CHEBI:29105"/>
        <label>2</label>
    </ligand>
</feature>
<dbReference type="PANTHER" id="PTHR42994:SF1">
    <property type="entry name" value="PEPTIDASE T"/>
    <property type="match status" value="1"/>
</dbReference>
<comment type="similarity">
    <text evidence="3 11">Belongs to the peptidase M20B family.</text>
</comment>
<dbReference type="Pfam" id="PF01546">
    <property type="entry name" value="Peptidase_M20"/>
    <property type="match status" value="1"/>
</dbReference>
<dbReference type="InterPro" id="IPR011650">
    <property type="entry name" value="Peptidase_M20_dimer"/>
</dbReference>
<feature type="active site" description="Proton acceptor" evidence="11 12">
    <location>
        <position position="176"/>
    </location>
</feature>
<evidence type="ECO:0000259" key="14">
    <source>
        <dbReference type="Pfam" id="PF07687"/>
    </source>
</evidence>
<keyword evidence="10 11" id="KW-0482">Metalloprotease</keyword>
<evidence type="ECO:0000313" key="15">
    <source>
        <dbReference type="EMBL" id="KMY52075.1"/>
    </source>
</evidence>
<dbReference type="HAMAP" id="MF_00550">
    <property type="entry name" value="Aminopeptidase_M20"/>
    <property type="match status" value="1"/>
</dbReference>
<dbReference type="AlphaFoldDB" id="A0A0K9GZR7"/>
<reference evidence="16" key="1">
    <citation type="submission" date="2015-07" db="EMBL/GenBank/DDBJ databases">
        <title>Genome sequencing project for genomic taxonomy and phylogenomics of Bacillus-like bacteria.</title>
        <authorList>
            <person name="Liu B."/>
            <person name="Wang J."/>
            <person name="Zhu Y."/>
            <person name="Liu G."/>
            <person name="Chen Q."/>
            <person name="Chen Z."/>
            <person name="Lan J."/>
            <person name="Che J."/>
            <person name="Ge C."/>
            <person name="Shi H."/>
            <person name="Pan Z."/>
            <person name="Liu X."/>
        </authorList>
    </citation>
    <scope>NUCLEOTIDE SEQUENCE [LARGE SCALE GENOMIC DNA]</scope>
    <source>
        <strain evidence="16">FJAT-27997</strain>
    </source>
</reference>
<dbReference type="EMBL" id="LFZW01000001">
    <property type="protein sequence ID" value="KMY52075.1"/>
    <property type="molecule type" value="Genomic_DNA"/>
</dbReference>
<dbReference type="SUPFAM" id="SSF55031">
    <property type="entry name" value="Bacterial exopeptidase dimerisation domain"/>
    <property type="match status" value="1"/>
</dbReference>
<dbReference type="GO" id="GO:0045148">
    <property type="term" value="F:tripeptide aminopeptidase activity"/>
    <property type="evidence" value="ECO:0007669"/>
    <property type="project" value="UniProtKB-UniRule"/>
</dbReference>
<evidence type="ECO:0000313" key="16">
    <source>
        <dbReference type="Proteomes" id="UP000037146"/>
    </source>
</evidence>
<comment type="cofactor">
    <cofactor evidence="11 13">
        <name>Zn(2+)</name>
        <dbReference type="ChEBI" id="CHEBI:29105"/>
    </cofactor>
    <text evidence="11 13">Binds 2 Zn(2+) ions per subunit.</text>
</comment>
<keyword evidence="7 11" id="KW-0479">Metal-binding</keyword>
<dbReference type="EC" id="3.4.11.4" evidence="11"/>
<dbReference type="FunFam" id="3.30.70.360:FF:000002">
    <property type="entry name" value="Peptidase T"/>
    <property type="match status" value="1"/>
</dbReference>
<comment type="function">
    <text evidence="11">Cleaves the N-terminal amino acid of tripeptides.</text>
</comment>
<dbReference type="RefSeq" id="WP_049683434.1">
    <property type="nucleotide sequence ID" value="NZ_LFZW01000001.1"/>
</dbReference>
<sequence length="411" mass="45803">MKKEIIDRFTSYVKVDTQSNEESLSCPSTPGQMTLAHMLVDELKEIGMADVTIDANGYVMATLPTNTTKNVPTIGFLAHIDTATDFTGRNVMPKLVENYDGKDIQLNENLHIVLSLKDFPSLSNYKSHTLITTDGTTLLGADNKAGIAEIMTAMSYLIQHPEIKHGKIRVAFTPDEEIGRGPHKFDVVAFDAKYAYTVDGGPLGELEYESFNAAGAKITVNGTNIHPGTAKGKMVNSMKIAMKLQNRLPAEQAPELTENYEGFYHLLSFQGDVEQTKLVYIIRDFDKGEFQAKKMMLENIVNELKEKYGHDSILLEMTDQYYNMREKIEPVKEIVDIAYEAMKNLNIKPKISPIRGGTDGSQLSYMGLPTPNIFTGGENFHGKYEFVSVDNMMKSVNVIVGIAELFEEKAK</sequence>
<organism evidence="15 16">
    <name type="scientific">Peribacillus loiseleuriae</name>
    <dbReference type="NCBI Taxonomy" id="1679170"/>
    <lineage>
        <taxon>Bacteria</taxon>
        <taxon>Bacillati</taxon>
        <taxon>Bacillota</taxon>
        <taxon>Bacilli</taxon>
        <taxon>Bacillales</taxon>
        <taxon>Bacillaceae</taxon>
        <taxon>Peribacillus</taxon>
    </lineage>
</organism>
<dbReference type="Proteomes" id="UP000037146">
    <property type="component" value="Unassembled WGS sequence"/>
</dbReference>
<dbReference type="GO" id="GO:0008237">
    <property type="term" value="F:metallopeptidase activity"/>
    <property type="evidence" value="ECO:0007669"/>
    <property type="project" value="UniProtKB-KW"/>
</dbReference>
<dbReference type="SUPFAM" id="SSF53187">
    <property type="entry name" value="Zn-dependent exopeptidases"/>
    <property type="match status" value="1"/>
</dbReference>
<dbReference type="PIRSF" id="PIRSF037215">
    <property type="entry name" value="Peptidase_M20B"/>
    <property type="match status" value="1"/>
</dbReference>
<evidence type="ECO:0000256" key="10">
    <source>
        <dbReference type="ARBA" id="ARBA00023049"/>
    </source>
</evidence>
<dbReference type="PANTHER" id="PTHR42994">
    <property type="entry name" value="PEPTIDASE T"/>
    <property type="match status" value="1"/>
</dbReference>
<dbReference type="InterPro" id="IPR001261">
    <property type="entry name" value="ArgE/DapE_CS"/>
</dbReference>
<dbReference type="GO" id="GO:0005829">
    <property type="term" value="C:cytosol"/>
    <property type="evidence" value="ECO:0007669"/>
    <property type="project" value="TreeGrafter"/>
</dbReference>
<dbReference type="GO" id="GO:0008270">
    <property type="term" value="F:zinc ion binding"/>
    <property type="evidence" value="ECO:0007669"/>
    <property type="project" value="UniProtKB-UniRule"/>
</dbReference>
<feature type="active site" evidence="11 12">
    <location>
        <position position="81"/>
    </location>
</feature>
<feature type="binding site" evidence="11 13">
    <location>
        <position position="177"/>
    </location>
    <ligand>
        <name>Zn(2+)</name>
        <dbReference type="ChEBI" id="CHEBI:29105"/>
        <label>2</label>
    </ligand>
</feature>
<evidence type="ECO:0000256" key="9">
    <source>
        <dbReference type="ARBA" id="ARBA00022833"/>
    </source>
</evidence>
<comment type="subcellular location">
    <subcellularLocation>
        <location evidence="2 11">Cytoplasm</location>
    </subcellularLocation>
</comment>
<proteinExistence type="inferred from homology"/>
<dbReference type="Gene3D" id="3.40.630.10">
    <property type="entry name" value="Zn peptidases"/>
    <property type="match status" value="1"/>
</dbReference>
<feature type="binding site" evidence="11 13">
    <location>
        <position position="381"/>
    </location>
    <ligand>
        <name>Zn(2+)</name>
        <dbReference type="ChEBI" id="CHEBI:29105"/>
        <label>2</label>
    </ligand>
</feature>
<evidence type="ECO:0000256" key="12">
    <source>
        <dbReference type="PIRSR" id="PIRSR037215-1"/>
    </source>
</evidence>
<dbReference type="GO" id="GO:0043171">
    <property type="term" value="P:peptide catabolic process"/>
    <property type="evidence" value="ECO:0007669"/>
    <property type="project" value="UniProtKB-UniRule"/>
</dbReference>
<evidence type="ECO:0000256" key="2">
    <source>
        <dbReference type="ARBA" id="ARBA00004496"/>
    </source>
</evidence>
<evidence type="ECO:0000256" key="6">
    <source>
        <dbReference type="ARBA" id="ARBA00022670"/>
    </source>
</evidence>
<dbReference type="InterPro" id="IPR010161">
    <property type="entry name" value="Peptidase_M20B"/>
</dbReference>
<evidence type="ECO:0000256" key="7">
    <source>
        <dbReference type="ARBA" id="ARBA00022723"/>
    </source>
</evidence>
<comment type="catalytic activity">
    <reaction evidence="1 11">
        <text>Release of the N-terminal residue from a tripeptide.</text>
        <dbReference type="EC" id="3.4.11.4"/>
    </reaction>
</comment>
<keyword evidence="8 11" id="KW-0378">Hydrolase</keyword>
<evidence type="ECO:0000256" key="1">
    <source>
        <dbReference type="ARBA" id="ARBA00000870"/>
    </source>
</evidence>
<keyword evidence="9 11" id="KW-0862">Zinc</keyword>
<dbReference type="PROSITE" id="PS00758">
    <property type="entry name" value="ARGE_DAPE_CPG2_1"/>
    <property type="match status" value="1"/>
</dbReference>
<dbReference type="GO" id="GO:0006508">
    <property type="term" value="P:proteolysis"/>
    <property type="evidence" value="ECO:0007669"/>
    <property type="project" value="UniProtKB-UniRule"/>
</dbReference>
<feature type="binding site" evidence="11 13">
    <location>
        <position position="79"/>
    </location>
    <ligand>
        <name>Zn(2+)</name>
        <dbReference type="ChEBI" id="CHEBI:29105"/>
        <label>1</label>
    </ligand>
</feature>
<evidence type="ECO:0000256" key="3">
    <source>
        <dbReference type="ARBA" id="ARBA00009692"/>
    </source>
</evidence>
<accession>A0A0K9GZR7</accession>
<feature type="binding site" evidence="11 13">
    <location>
        <position position="142"/>
    </location>
    <ligand>
        <name>Zn(2+)</name>
        <dbReference type="ChEBI" id="CHEBI:29105"/>
        <label>1</label>
    </ligand>
</feature>
<dbReference type="CDD" id="cd03892">
    <property type="entry name" value="M20_peptT"/>
    <property type="match status" value="1"/>
</dbReference>
<evidence type="ECO:0000256" key="13">
    <source>
        <dbReference type="PIRSR" id="PIRSR037215-2"/>
    </source>
</evidence>
<feature type="binding site" evidence="11 13">
    <location>
        <position position="199"/>
    </location>
    <ligand>
        <name>Zn(2+)</name>
        <dbReference type="ChEBI" id="CHEBI:29105"/>
        <label>1</label>
    </ligand>
</feature>
<protein>
    <recommendedName>
        <fullName evidence="11">Peptidase T</fullName>
        <ecNumber evidence="11">3.4.11.4</ecNumber>
    </recommendedName>
    <alternativeName>
        <fullName evidence="11">Aminotripeptidase</fullName>
        <shortName evidence="11">Tripeptidase</shortName>
    </alternativeName>
    <alternativeName>
        <fullName evidence="11">Tripeptide aminopeptidase</fullName>
    </alternativeName>
</protein>
<dbReference type="NCBIfam" id="NF009920">
    <property type="entry name" value="PRK13381.1"/>
    <property type="match status" value="1"/>
</dbReference>
<keyword evidence="5 11" id="KW-0963">Cytoplasm</keyword>
<keyword evidence="4 11" id="KW-0031">Aminopeptidase</keyword>